<proteinExistence type="predicted"/>
<keyword evidence="2" id="KW-1185">Reference proteome</keyword>
<gene>
    <name evidence="1" type="ORF">UK23_26875</name>
</gene>
<organism evidence="1 2">
    <name type="scientific">Lentzea aerocolonigenes</name>
    <name type="common">Lechevalieria aerocolonigenes</name>
    <name type="synonym">Saccharothrix aerocolonigenes</name>
    <dbReference type="NCBI Taxonomy" id="68170"/>
    <lineage>
        <taxon>Bacteria</taxon>
        <taxon>Bacillati</taxon>
        <taxon>Actinomycetota</taxon>
        <taxon>Actinomycetes</taxon>
        <taxon>Pseudonocardiales</taxon>
        <taxon>Pseudonocardiaceae</taxon>
        <taxon>Lentzea</taxon>
    </lineage>
</organism>
<accession>A0A0F0GUS0</accession>
<evidence type="ECO:0008006" key="3">
    <source>
        <dbReference type="Google" id="ProtNLM"/>
    </source>
</evidence>
<dbReference type="EMBL" id="JYJG01000222">
    <property type="protein sequence ID" value="KJK45158.1"/>
    <property type="molecule type" value="Genomic_DNA"/>
</dbReference>
<dbReference type="PATRIC" id="fig|68170.10.peg.6937"/>
<comment type="caution">
    <text evidence="1">The sequence shown here is derived from an EMBL/GenBank/DDBJ whole genome shotgun (WGS) entry which is preliminary data.</text>
</comment>
<reference evidence="1 2" key="1">
    <citation type="submission" date="2015-02" db="EMBL/GenBank/DDBJ databases">
        <authorList>
            <person name="Ju K.-S."/>
            <person name="Doroghazi J.R."/>
            <person name="Metcalf W."/>
        </authorList>
    </citation>
    <scope>NUCLEOTIDE SEQUENCE [LARGE SCALE GENOMIC DNA]</scope>
    <source>
        <strain evidence="1 2">NRRL B-16140</strain>
    </source>
</reference>
<feature type="non-terminal residue" evidence="1">
    <location>
        <position position="1"/>
    </location>
</feature>
<evidence type="ECO:0000313" key="1">
    <source>
        <dbReference type="EMBL" id="KJK45158.1"/>
    </source>
</evidence>
<dbReference type="RefSeq" id="WP_045314436.1">
    <property type="nucleotide sequence ID" value="NZ_JYJG01000222.1"/>
</dbReference>
<sequence length="72" mass="8273">YGFRSLFAFKAKFQPSYRPMFMAYPDSAALPRIANAVSRAYLPHLNARQGIRLASKMIVRTRERVTTHGRTL</sequence>
<dbReference type="Proteomes" id="UP000033393">
    <property type="component" value="Unassembled WGS sequence"/>
</dbReference>
<name>A0A0F0GUS0_LENAE</name>
<dbReference type="AlphaFoldDB" id="A0A0F0GUS0"/>
<evidence type="ECO:0000313" key="2">
    <source>
        <dbReference type="Proteomes" id="UP000033393"/>
    </source>
</evidence>
<protein>
    <recommendedName>
        <fullName evidence="3">Phosphatidylglycerol lysyltransferase C-terminal domain-containing protein</fullName>
    </recommendedName>
</protein>